<keyword evidence="1" id="KW-1133">Transmembrane helix</keyword>
<evidence type="ECO:0000313" key="3">
    <source>
        <dbReference type="Proteomes" id="UP000269945"/>
    </source>
</evidence>
<sequence>MATLSQCKGQRTHSLEDPARDCKRDEKNFFLPYSTHSVFSVVSFGISLVMTGLLMEQQ</sequence>
<feature type="transmembrane region" description="Helical" evidence="1">
    <location>
        <begin position="37"/>
        <end position="55"/>
    </location>
</feature>
<keyword evidence="3" id="KW-1185">Reference proteome</keyword>
<proteinExistence type="predicted"/>
<keyword evidence="1" id="KW-0472">Membrane</keyword>
<keyword evidence="1" id="KW-0812">Transmembrane</keyword>
<name>A0A9X9M5F3_GULGU</name>
<evidence type="ECO:0000313" key="2">
    <source>
        <dbReference type="EMBL" id="VCX37027.1"/>
    </source>
</evidence>
<accession>A0A9X9M5F3</accession>
<evidence type="ECO:0000256" key="1">
    <source>
        <dbReference type="SAM" id="Phobius"/>
    </source>
</evidence>
<reference evidence="2 3" key="1">
    <citation type="submission" date="2018-10" db="EMBL/GenBank/DDBJ databases">
        <authorList>
            <person name="Ekblom R."/>
            <person name="Jareborg N."/>
        </authorList>
    </citation>
    <scope>NUCLEOTIDE SEQUENCE [LARGE SCALE GENOMIC DNA]</scope>
    <source>
        <tissue evidence="2">Muscle</tissue>
    </source>
</reference>
<dbReference type="EMBL" id="CYRY02042973">
    <property type="protein sequence ID" value="VCX37027.1"/>
    <property type="molecule type" value="Genomic_DNA"/>
</dbReference>
<organism evidence="2 3">
    <name type="scientific">Gulo gulo</name>
    <name type="common">Wolverine</name>
    <name type="synonym">Gluton</name>
    <dbReference type="NCBI Taxonomy" id="48420"/>
    <lineage>
        <taxon>Eukaryota</taxon>
        <taxon>Metazoa</taxon>
        <taxon>Chordata</taxon>
        <taxon>Craniata</taxon>
        <taxon>Vertebrata</taxon>
        <taxon>Euteleostomi</taxon>
        <taxon>Mammalia</taxon>
        <taxon>Eutheria</taxon>
        <taxon>Laurasiatheria</taxon>
        <taxon>Carnivora</taxon>
        <taxon>Caniformia</taxon>
        <taxon>Musteloidea</taxon>
        <taxon>Mustelidae</taxon>
        <taxon>Guloninae</taxon>
        <taxon>Gulo</taxon>
    </lineage>
</organism>
<dbReference type="Proteomes" id="UP000269945">
    <property type="component" value="Unassembled WGS sequence"/>
</dbReference>
<dbReference type="AlphaFoldDB" id="A0A9X9M5F3"/>
<comment type="caution">
    <text evidence="2">The sequence shown here is derived from an EMBL/GenBank/DDBJ whole genome shotgun (WGS) entry which is preliminary data.</text>
</comment>
<gene>
    <name evidence="2" type="ORF">BN2614_LOCUS7</name>
</gene>
<protein>
    <submittedName>
        <fullName evidence="2">Uncharacterized protein</fullName>
    </submittedName>
</protein>